<dbReference type="Proteomes" id="UP000286773">
    <property type="component" value="Unassembled WGS sequence"/>
</dbReference>
<evidence type="ECO:0000313" key="8">
    <source>
        <dbReference type="EMBL" id="RSU11188.1"/>
    </source>
</evidence>
<feature type="transmembrane region" description="Helical" evidence="6">
    <location>
        <begin position="114"/>
        <end position="136"/>
    </location>
</feature>
<evidence type="ECO:0000313" key="9">
    <source>
        <dbReference type="Proteomes" id="UP000286773"/>
    </source>
</evidence>
<feature type="transmembrane region" description="Helical" evidence="6">
    <location>
        <begin position="90"/>
        <end position="108"/>
    </location>
</feature>
<evidence type="ECO:0000256" key="3">
    <source>
        <dbReference type="ARBA" id="ARBA00022692"/>
    </source>
</evidence>
<reference evidence="8 9" key="1">
    <citation type="submission" date="2017-05" db="EMBL/GenBank/DDBJ databases">
        <title>Vagococcus spp. assemblies.</title>
        <authorList>
            <person name="Gulvik C.A."/>
        </authorList>
    </citation>
    <scope>NUCLEOTIDE SEQUENCE [LARGE SCALE GENOMIC DNA]</scope>
    <source>
        <strain evidence="8 9">LMG 24798</strain>
    </source>
</reference>
<evidence type="ECO:0000256" key="1">
    <source>
        <dbReference type="ARBA" id="ARBA00004651"/>
    </source>
</evidence>
<dbReference type="PIRSF" id="PIRSF006483">
    <property type="entry name" value="Membrane_protein_YitT"/>
    <property type="match status" value="1"/>
</dbReference>
<accession>A0A430AT02</accession>
<dbReference type="InterPro" id="IPR051461">
    <property type="entry name" value="UPF0750_membrane"/>
</dbReference>
<comment type="caution">
    <text evidence="8">The sequence shown here is derived from an EMBL/GenBank/DDBJ whole genome shotgun (WGS) entry which is preliminary data.</text>
</comment>
<gene>
    <name evidence="8" type="ORF">CBF27_08805</name>
</gene>
<dbReference type="InterPro" id="IPR019264">
    <property type="entry name" value="DUF2179"/>
</dbReference>
<dbReference type="GO" id="GO:0005886">
    <property type="term" value="C:plasma membrane"/>
    <property type="evidence" value="ECO:0007669"/>
    <property type="project" value="UniProtKB-SubCell"/>
</dbReference>
<name>A0A430AT02_9ENTE</name>
<dbReference type="Pfam" id="PF10035">
    <property type="entry name" value="DUF2179"/>
    <property type="match status" value="1"/>
</dbReference>
<sequence length="292" mass="31997">MYSDFKRKFTDKNDTTKLSVAIIYAVLASVALNLFWQPGNIYASGVTGFAQIIVTVLENKFQISAPISVILLLINVPLIWLAWQKISHKFAVFTSLSVLLSSFFIQILPETVLTTDPIICAIFGGGISGFGIGFSLKNGISTGGLDIISLTVRKATGKNVGSINIIFNGCIVLIAGFLFGWPYAFYSALSIFVSGKVVDAVYTKQKKVQVMIITTRPQQVITEIQNRLRRGITILNQAEGAYTHEQQTVLITVLTRDQIPVLRTAIKESDRHAFVSIADNVTILGNFFDPGV</sequence>
<feature type="transmembrane region" description="Helical" evidence="6">
    <location>
        <begin position="157"/>
        <end position="177"/>
    </location>
</feature>
<evidence type="ECO:0000256" key="4">
    <source>
        <dbReference type="ARBA" id="ARBA00022989"/>
    </source>
</evidence>
<comment type="subcellular location">
    <subcellularLocation>
        <location evidence="1">Cell membrane</location>
        <topology evidence="1">Multi-pass membrane protein</topology>
    </subcellularLocation>
</comment>
<proteinExistence type="predicted"/>
<dbReference type="CDD" id="cd16380">
    <property type="entry name" value="YitT_C"/>
    <property type="match status" value="1"/>
</dbReference>
<evidence type="ECO:0000256" key="6">
    <source>
        <dbReference type="SAM" id="Phobius"/>
    </source>
</evidence>
<keyword evidence="2" id="KW-1003">Cell membrane</keyword>
<evidence type="ECO:0000256" key="5">
    <source>
        <dbReference type="ARBA" id="ARBA00023136"/>
    </source>
</evidence>
<dbReference type="EMBL" id="NGKC01000009">
    <property type="protein sequence ID" value="RSU11188.1"/>
    <property type="molecule type" value="Genomic_DNA"/>
</dbReference>
<organism evidence="8 9">
    <name type="scientific">Vagococcus acidifermentans</name>
    <dbReference type="NCBI Taxonomy" id="564710"/>
    <lineage>
        <taxon>Bacteria</taxon>
        <taxon>Bacillati</taxon>
        <taxon>Bacillota</taxon>
        <taxon>Bacilli</taxon>
        <taxon>Lactobacillales</taxon>
        <taxon>Enterococcaceae</taxon>
        <taxon>Vagococcus</taxon>
    </lineage>
</organism>
<keyword evidence="5 6" id="KW-0472">Membrane</keyword>
<dbReference type="PANTHER" id="PTHR33545:SF5">
    <property type="entry name" value="UPF0750 MEMBRANE PROTEIN YITT"/>
    <property type="match status" value="1"/>
</dbReference>
<dbReference type="RefSeq" id="WP_126813949.1">
    <property type="nucleotide sequence ID" value="NZ_NGKC01000009.1"/>
</dbReference>
<dbReference type="PANTHER" id="PTHR33545">
    <property type="entry name" value="UPF0750 MEMBRANE PROTEIN YITT-RELATED"/>
    <property type="match status" value="1"/>
</dbReference>
<dbReference type="InterPro" id="IPR015867">
    <property type="entry name" value="N-reg_PII/ATP_PRibTrfase_C"/>
</dbReference>
<dbReference type="AlphaFoldDB" id="A0A430AT02"/>
<evidence type="ECO:0000256" key="2">
    <source>
        <dbReference type="ARBA" id="ARBA00022475"/>
    </source>
</evidence>
<protein>
    <recommendedName>
        <fullName evidence="7">DUF2179 domain-containing protein</fullName>
    </recommendedName>
</protein>
<dbReference type="OrthoDB" id="2417289at2"/>
<dbReference type="Pfam" id="PF02588">
    <property type="entry name" value="YitT_membrane"/>
    <property type="match status" value="1"/>
</dbReference>
<feature type="transmembrane region" description="Helical" evidence="6">
    <location>
        <begin position="63"/>
        <end position="83"/>
    </location>
</feature>
<dbReference type="InterPro" id="IPR003740">
    <property type="entry name" value="YitT"/>
</dbReference>
<feature type="domain" description="DUF2179" evidence="7">
    <location>
        <begin position="230"/>
        <end position="285"/>
    </location>
</feature>
<keyword evidence="9" id="KW-1185">Reference proteome</keyword>
<keyword evidence="3 6" id="KW-0812">Transmembrane</keyword>
<feature type="transmembrane region" description="Helical" evidence="6">
    <location>
        <begin position="21"/>
        <end position="43"/>
    </location>
</feature>
<evidence type="ECO:0000259" key="7">
    <source>
        <dbReference type="Pfam" id="PF10035"/>
    </source>
</evidence>
<dbReference type="Gene3D" id="3.30.70.120">
    <property type="match status" value="1"/>
</dbReference>
<keyword evidence="4 6" id="KW-1133">Transmembrane helix</keyword>